<evidence type="ECO:0000313" key="2">
    <source>
        <dbReference type="Proteomes" id="UP001620405"/>
    </source>
</evidence>
<dbReference type="EMBL" id="JADIKG010000013">
    <property type="protein sequence ID" value="MFK2874950.1"/>
    <property type="molecule type" value="Genomic_DNA"/>
</dbReference>
<keyword evidence="2" id="KW-1185">Reference proteome</keyword>
<gene>
    <name evidence="1" type="ORF">ISP13_15510</name>
</gene>
<dbReference type="RefSeq" id="WP_284396131.1">
    <property type="nucleotide sequence ID" value="NZ_BSNQ01000003.1"/>
</dbReference>
<organism evidence="1 2">
    <name type="scientific">Dyella lipolytica</name>
    <dbReference type="NCBI Taxonomy" id="1867835"/>
    <lineage>
        <taxon>Bacteria</taxon>
        <taxon>Pseudomonadati</taxon>
        <taxon>Pseudomonadota</taxon>
        <taxon>Gammaproteobacteria</taxon>
        <taxon>Lysobacterales</taxon>
        <taxon>Rhodanobacteraceae</taxon>
        <taxon>Dyella</taxon>
    </lineage>
</organism>
<reference evidence="1 2" key="1">
    <citation type="submission" date="2020-10" db="EMBL/GenBank/DDBJ databases">
        <title>Phylogeny of dyella-like bacteria.</title>
        <authorList>
            <person name="Fu J."/>
        </authorList>
    </citation>
    <scope>NUCLEOTIDE SEQUENCE [LARGE SCALE GENOMIC DNA]</scope>
    <source>
        <strain evidence="1 2">DHOB07</strain>
    </source>
</reference>
<accession>A0ABW8J019</accession>
<name>A0ABW8J019_9GAMM</name>
<sequence>MLVIDPKDAPAVEDLSKRNVGKEMLIGVNHKVFTKGILQGPLDGEKIYITVDSEKVGNDLTTLFVDPK</sequence>
<protein>
    <submittedName>
        <fullName evidence="1">Uncharacterized protein</fullName>
    </submittedName>
</protein>
<dbReference type="Proteomes" id="UP001620405">
    <property type="component" value="Unassembled WGS sequence"/>
</dbReference>
<proteinExistence type="predicted"/>
<comment type="caution">
    <text evidence="1">The sequence shown here is derived from an EMBL/GenBank/DDBJ whole genome shotgun (WGS) entry which is preliminary data.</text>
</comment>
<evidence type="ECO:0000313" key="1">
    <source>
        <dbReference type="EMBL" id="MFK2874950.1"/>
    </source>
</evidence>